<dbReference type="AlphaFoldDB" id="A0A1I7V006"/>
<feature type="compositionally biased region" description="Basic residues" evidence="1">
    <location>
        <begin position="353"/>
        <end position="362"/>
    </location>
</feature>
<dbReference type="Gene3D" id="3.30.60.190">
    <property type="match status" value="1"/>
</dbReference>
<keyword evidence="3" id="KW-1185">Reference proteome</keyword>
<feature type="compositionally biased region" description="Acidic residues" evidence="1">
    <location>
        <begin position="10"/>
        <end position="28"/>
    </location>
</feature>
<dbReference type="GO" id="GO:0000492">
    <property type="term" value="P:box C/D snoRNP assembly"/>
    <property type="evidence" value="ECO:0007669"/>
    <property type="project" value="TreeGrafter"/>
</dbReference>
<feature type="compositionally biased region" description="Low complexity" evidence="1">
    <location>
        <begin position="394"/>
        <end position="408"/>
    </location>
</feature>
<dbReference type="Pfam" id="PF25790">
    <property type="entry name" value="BCD1"/>
    <property type="match status" value="1"/>
</dbReference>
<dbReference type="PANTHER" id="PTHR13483:SF11">
    <property type="entry name" value="ZINC FINGER HIT DOMAIN-CONTAINING PROTEIN 3"/>
    <property type="match status" value="1"/>
</dbReference>
<proteinExistence type="predicted"/>
<evidence type="ECO:0000256" key="1">
    <source>
        <dbReference type="SAM" id="MobiDB-lite"/>
    </source>
</evidence>
<evidence type="ECO:0000313" key="4">
    <source>
        <dbReference type="WBParaSite" id="Csp11.Scaffold630.g21042.t1"/>
    </source>
</evidence>
<feature type="region of interest" description="Disordered" evidence="1">
    <location>
        <begin position="343"/>
        <end position="431"/>
    </location>
</feature>
<sequence length="431" mass="49320">MNLQKSPENEAIEDHEDGEISDDEDDAPVELPINQPTALINYPSSDDEEKSPEEFINAYKKRWKKETNHRKLKFLCPRCDIRTCSLDCSKKHKEEKDCDGVRQPFSKVEKLSQYDSQKSIDDQKFMHKMKERAGLGAEYTTSTNNEINTADGEEKPFDPNALRCSTNSPTERYLINAARFRHIWLGFTDIKENGSRHEQHSDTIFWSLKLTFKKQNADGSVEIFEKTVTNIPETIRLVTVLKQFFKPRQYGCIVSESDLDIEKLKPFIDRGIDEVNVYMEVHGNQESFYGIIQDKTILEMTRNRVVADFPKFVITLKDEFIEGMPLLTSEELEQIQSKYGGVAVERSGGSRGRGGRGFHRGGGRGGQNHQNNFKKRPAQGGGHDGSFKRGRGGSFNSNRRGGYQNRNNQHIDTFDPFEPFSGPNRLPMEYN</sequence>
<organism evidence="3 4">
    <name type="scientific">Caenorhabditis tropicalis</name>
    <dbReference type="NCBI Taxonomy" id="1561998"/>
    <lineage>
        <taxon>Eukaryota</taxon>
        <taxon>Metazoa</taxon>
        <taxon>Ecdysozoa</taxon>
        <taxon>Nematoda</taxon>
        <taxon>Chromadorea</taxon>
        <taxon>Rhabditida</taxon>
        <taxon>Rhabditina</taxon>
        <taxon>Rhabditomorpha</taxon>
        <taxon>Rhabditoidea</taxon>
        <taxon>Rhabditidae</taxon>
        <taxon>Peloderinae</taxon>
        <taxon>Caenorhabditis</taxon>
    </lineage>
</organism>
<protein>
    <recommendedName>
        <fullName evidence="2">BCD1 alpha/beta domain-containing protein</fullName>
    </recommendedName>
</protein>
<accession>A0A1I7V006</accession>
<dbReference type="CDD" id="cd23023">
    <property type="entry name" value="zf-HIT_BCD1"/>
    <property type="match status" value="1"/>
</dbReference>
<dbReference type="GO" id="GO:0070761">
    <property type="term" value="C:pre-snoRNP complex"/>
    <property type="evidence" value="ECO:0007669"/>
    <property type="project" value="TreeGrafter"/>
</dbReference>
<dbReference type="PANTHER" id="PTHR13483">
    <property type="entry name" value="BOX C_D SNORNA PROTEIN 1-RELATED"/>
    <property type="match status" value="1"/>
</dbReference>
<feature type="domain" description="BCD1 alpha/beta" evidence="2">
    <location>
        <begin position="172"/>
        <end position="322"/>
    </location>
</feature>
<reference evidence="4" key="1">
    <citation type="submission" date="2016-11" db="UniProtKB">
        <authorList>
            <consortium name="WormBaseParasite"/>
        </authorList>
    </citation>
    <scope>IDENTIFICATION</scope>
</reference>
<dbReference type="GO" id="GO:0005634">
    <property type="term" value="C:nucleus"/>
    <property type="evidence" value="ECO:0007669"/>
    <property type="project" value="TreeGrafter"/>
</dbReference>
<dbReference type="InterPro" id="IPR051639">
    <property type="entry name" value="BCD1"/>
</dbReference>
<dbReference type="InterPro" id="IPR057721">
    <property type="entry name" value="BCD1_alpha/beta"/>
</dbReference>
<dbReference type="Proteomes" id="UP000095282">
    <property type="component" value="Unplaced"/>
</dbReference>
<evidence type="ECO:0000259" key="2">
    <source>
        <dbReference type="Pfam" id="PF25790"/>
    </source>
</evidence>
<dbReference type="GO" id="GO:0048254">
    <property type="term" value="P:snoRNA localization"/>
    <property type="evidence" value="ECO:0007669"/>
    <property type="project" value="TreeGrafter"/>
</dbReference>
<dbReference type="eggNOG" id="KOG2858">
    <property type="taxonomic scope" value="Eukaryota"/>
</dbReference>
<feature type="region of interest" description="Disordered" evidence="1">
    <location>
        <begin position="1"/>
        <end position="52"/>
    </location>
</feature>
<dbReference type="WBParaSite" id="Csp11.Scaffold630.g21042.t1">
    <property type="protein sequence ID" value="Csp11.Scaffold630.g21042.t1"/>
    <property type="gene ID" value="Csp11.Scaffold630.g21042"/>
</dbReference>
<dbReference type="SUPFAM" id="SSF144232">
    <property type="entry name" value="HIT/MYND zinc finger-like"/>
    <property type="match status" value="1"/>
</dbReference>
<dbReference type="STRING" id="1561998.A0A1I7V006"/>
<dbReference type="GO" id="GO:0000463">
    <property type="term" value="P:maturation of LSU-rRNA from tricistronic rRNA transcript (SSU-rRNA, 5.8S rRNA, LSU-rRNA)"/>
    <property type="evidence" value="ECO:0007669"/>
    <property type="project" value="TreeGrafter"/>
</dbReference>
<evidence type="ECO:0000313" key="3">
    <source>
        <dbReference type="Proteomes" id="UP000095282"/>
    </source>
</evidence>
<name>A0A1I7V006_9PELO</name>